<evidence type="ECO:0000313" key="1">
    <source>
        <dbReference type="EMBL" id="PYH49202.1"/>
    </source>
</evidence>
<proteinExistence type="predicted"/>
<evidence type="ECO:0000313" key="2">
    <source>
        <dbReference type="Proteomes" id="UP000248349"/>
    </source>
</evidence>
<dbReference type="GeneID" id="37081286"/>
<sequence length="76" mass="8486">MEIAVSGSSLLERCIYPCYSISRFERHHAPIPFLTWLSSLSWFGFGAVVINRGNCPESGTVRVKGSEQLHEVNMEG</sequence>
<organism evidence="1 2">
    <name type="scientific">Aspergillus saccharolyticus JOP 1030-1</name>
    <dbReference type="NCBI Taxonomy" id="1450539"/>
    <lineage>
        <taxon>Eukaryota</taxon>
        <taxon>Fungi</taxon>
        <taxon>Dikarya</taxon>
        <taxon>Ascomycota</taxon>
        <taxon>Pezizomycotina</taxon>
        <taxon>Eurotiomycetes</taxon>
        <taxon>Eurotiomycetidae</taxon>
        <taxon>Eurotiales</taxon>
        <taxon>Aspergillaceae</taxon>
        <taxon>Aspergillus</taxon>
        <taxon>Aspergillus subgen. Circumdati</taxon>
    </lineage>
</organism>
<reference evidence="1 2" key="1">
    <citation type="submission" date="2016-12" db="EMBL/GenBank/DDBJ databases">
        <title>The genomes of Aspergillus section Nigri reveals drivers in fungal speciation.</title>
        <authorList>
            <consortium name="DOE Joint Genome Institute"/>
            <person name="Vesth T.C."/>
            <person name="Nybo J."/>
            <person name="Theobald S."/>
            <person name="Brandl J."/>
            <person name="Frisvad J.C."/>
            <person name="Nielsen K.F."/>
            <person name="Lyhne E.K."/>
            <person name="Kogle M.E."/>
            <person name="Kuo A."/>
            <person name="Riley R."/>
            <person name="Clum A."/>
            <person name="Nolan M."/>
            <person name="Lipzen A."/>
            <person name="Salamov A."/>
            <person name="Henrissat B."/>
            <person name="Wiebenga A."/>
            <person name="De Vries R.P."/>
            <person name="Grigoriev I.V."/>
            <person name="Mortensen U.H."/>
            <person name="Andersen M.R."/>
            <person name="Baker S.E."/>
        </authorList>
    </citation>
    <scope>NUCLEOTIDE SEQUENCE [LARGE SCALE GENOMIC DNA]</scope>
    <source>
        <strain evidence="1 2">JOP 1030-1</strain>
    </source>
</reference>
<dbReference type="RefSeq" id="XP_025435184.1">
    <property type="nucleotide sequence ID" value="XM_025580057.1"/>
</dbReference>
<dbReference type="Proteomes" id="UP000248349">
    <property type="component" value="Unassembled WGS sequence"/>
</dbReference>
<keyword evidence="2" id="KW-1185">Reference proteome</keyword>
<protein>
    <submittedName>
        <fullName evidence="1">Uncharacterized protein</fullName>
    </submittedName>
</protein>
<dbReference type="AlphaFoldDB" id="A0A319ASF4"/>
<name>A0A319ASF4_9EURO</name>
<accession>A0A319ASF4</accession>
<gene>
    <name evidence="1" type="ORF">BP01DRAFT_73579</name>
</gene>
<dbReference type="EMBL" id="KZ821219">
    <property type="protein sequence ID" value="PYH49202.1"/>
    <property type="molecule type" value="Genomic_DNA"/>
</dbReference>